<keyword evidence="2" id="KW-1185">Reference proteome</keyword>
<sequence>MLMFAGPKRTFEDFKRQLNPHVLPAFEELRSFCLSLANTVEDVRAHRIVFGKSLTFRWFVDMEPGANSIIIKIQRDRKEPFKTITVMLDSLDEIKSQIREAHQNIR</sequence>
<dbReference type="Proteomes" id="UP000018159">
    <property type="component" value="Unassembled WGS sequence"/>
</dbReference>
<dbReference type="OrthoDB" id="11787at2157"/>
<organism evidence="1 2">
    <name type="scientific">Candidatus Nitrosotenuis uzonensis</name>
    <dbReference type="NCBI Taxonomy" id="1407055"/>
    <lineage>
        <taxon>Archaea</taxon>
        <taxon>Nitrososphaerota</taxon>
        <taxon>Candidatus Nitrosotenuis</taxon>
    </lineage>
</organism>
<dbReference type="AlphaFoldDB" id="V6AVC2"/>
<evidence type="ECO:0008006" key="3">
    <source>
        <dbReference type="Google" id="ProtNLM"/>
    </source>
</evidence>
<dbReference type="EMBL" id="CBTY010000011">
    <property type="protein sequence ID" value="CDI06509.1"/>
    <property type="molecule type" value="Genomic_DNA"/>
</dbReference>
<name>V6AVC2_9ARCH</name>
<proteinExistence type="predicted"/>
<comment type="caution">
    <text evidence="1">The sequence shown here is derived from an EMBL/GenBank/DDBJ whole genome shotgun (WGS) entry which is preliminary data.</text>
</comment>
<reference evidence="1 2" key="1">
    <citation type="journal article" date="2013" name="PLoS ONE">
        <title>Enrichment and Genome Sequence of the Group I.1a Ammonia-Oxidizing Archaeon ?Ca. Nitrosotenuis uzonensis? Representing a Clade Globally.</title>
        <authorList>
            <person name="Lebedeva E.V."/>
            <person name="Hatzenpichler R."/>
            <person name="Pelletier E."/>
            <person name="Schuster N."/>
            <person name="Hauzmayer S."/>
            <person name="Bulaev A."/>
            <person name="Grigor'eva N.V."/>
            <person name="Galushko A."/>
            <person name="Schmid M."/>
            <person name="Palatinszky M."/>
            <person name="Le Paslier D."/>
            <person name="Daims H."/>
            <person name="Wagner M."/>
        </authorList>
    </citation>
    <scope>NUCLEOTIDE SEQUENCE [LARGE SCALE GENOMIC DNA]</scope>
    <source>
        <strain evidence="1 2">N4</strain>
    </source>
</reference>
<accession>V6AVC2</accession>
<protein>
    <recommendedName>
        <fullName evidence="3">DUF5655 domain-containing protein</fullName>
    </recommendedName>
</protein>
<evidence type="ECO:0000313" key="2">
    <source>
        <dbReference type="Proteomes" id="UP000018159"/>
    </source>
</evidence>
<evidence type="ECO:0000313" key="1">
    <source>
        <dbReference type="EMBL" id="CDI06509.1"/>
    </source>
</evidence>
<gene>
    <name evidence="1" type="ORF">NITUZ_60036</name>
</gene>